<reference evidence="1 2" key="1">
    <citation type="journal article" date="2019" name="Nat. Ecol. Evol.">
        <title>Megaphylogeny resolves global patterns of mushroom evolution.</title>
        <authorList>
            <person name="Varga T."/>
            <person name="Krizsan K."/>
            <person name="Foldi C."/>
            <person name="Dima B."/>
            <person name="Sanchez-Garcia M."/>
            <person name="Sanchez-Ramirez S."/>
            <person name="Szollosi G.J."/>
            <person name="Szarkandi J.G."/>
            <person name="Papp V."/>
            <person name="Albert L."/>
            <person name="Andreopoulos W."/>
            <person name="Angelini C."/>
            <person name="Antonin V."/>
            <person name="Barry K.W."/>
            <person name="Bougher N.L."/>
            <person name="Buchanan P."/>
            <person name="Buyck B."/>
            <person name="Bense V."/>
            <person name="Catcheside P."/>
            <person name="Chovatia M."/>
            <person name="Cooper J."/>
            <person name="Damon W."/>
            <person name="Desjardin D."/>
            <person name="Finy P."/>
            <person name="Geml J."/>
            <person name="Haridas S."/>
            <person name="Hughes K."/>
            <person name="Justo A."/>
            <person name="Karasinski D."/>
            <person name="Kautmanova I."/>
            <person name="Kiss B."/>
            <person name="Kocsube S."/>
            <person name="Kotiranta H."/>
            <person name="LaButti K.M."/>
            <person name="Lechner B.E."/>
            <person name="Liimatainen K."/>
            <person name="Lipzen A."/>
            <person name="Lukacs Z."/>
            <person name="Mihaltcheva S."/>
            <person name="Morgado L.N."/>
            <person name="Niskanen T."/>
            <person name="Noordeloos M.E."/>
            <person name="Ohm R.A."/>
            <person name="Ortiz-Santana B."/>
            <person name="Ovrebo C."/>
            <person name="Racz N."/>
            <person name="Riley R."/>
            <person name="Savchenko A."/>
            <person name="Shiryaev A."/>
            <person name="Soop K."/>
            <person name="Spirin V."/>
            <person name="Szebenyi C."/>
            <person name="Tomsovsky M."/>
            <person name="Tulloss R.E."/>
            <person name="Uehling J."/>
            <person name="Grigoriev I.V."/>
            <person name="Vagvolgyi C."/>
            <person name="Papp T."/>
            <person name="Martin F.M."/>
            <person name="Miettinen O."/>
            <person name="Hibbett D.S."/>
            <person name="Nagy L.G."/>
        </authorList>
    </citation>
    <scope>NUCLEOTIDE SEQUENCE [LARGE SCALE GENOMIC DNA]</scope>
    <source>
        <strain evidence="1 2">NL-1719</strain>
    </source>
</reference>
<sequence>MPQDFIPPPKPSVKPPGSVYPVHRRTSATMDRTSILRTSSRIPKKEHLVHNRRPNFPRNHTHAPHSGTTGQLTLILTSRSRSYVPTFVPFRFIVFTTLKMSSIQANIIHGTDHSSHGHNDGIAPLSIEWRFPVDASPPFHACEVWAFSHSDYCGRPRTSLRFIPPKPKTIPTPRSPILVLTRFHLPPVPRICIIGK</sequence>
<protein>
    <submittedName>
        <fullName evidence="1">Uncharacterized protein</fullName>
    </submittedName>
</protein>
<evidence type="ECO:0000313" key="1">
    <source>
        <dbReference type="EMBL" id="TFK61480.1"/>
    </source>
</evidence>
<dbReference type="Proteomes" id="UP000308600">
    <property type="component" value="Unassembled WGS sequence"/>
</dbReference>
<name>A0ACD3A6Y1_9AGAR</name>
<keyword evidence="2" id="KW-1185">Reference proteome</keyword>
<gene>
    <name evidence="1" type="ORF">BDN72DRAFT_440230</name>
</gene>
<accession>A0ACD3A6Y1</accession>
<dbReference type="EMBL" id="ML208656">
    <property type="protein sequence ID" value="TFK61480.1"/>
    <property type="molecule type" value="Genomic_DNA"/>
</dbReference>
<proteinExistence type="predicted"/>
<organism evidence="1 2">
    <name type="scientific">Pluteus cervinus</name>
    <dbReference type="NCBI Taxonomy" id="181527"/>
    <lineage>
        <taxon>Eukaryota</taxon>
        <taxon>Fungi</taxon>
        <taxon>Dikarya</taxon>
        <taxon>Basidiomycota</taxon>
        <taxon>Agaricomycotina</taxon>
        <taxon>Agaricomycetes</taxon>
        <taxon>Agaricomycetidae</taxon>
        <taxon>Agaricales</taxon>
        <taxon>Pluteineae</taxon>
        <taxon>Pluteaceae</taxon>
        <taxon>Pluteus</taxon>
    </lineage>
</organism>
<evidence type="ECO:0000313" key="2">
    <source>
        <dbReference type="Proteomes" id="UP000308600"/>
    </source>
</evidence>